<sequence length="120" mass="13471">MDSGNRLIRRVVAAGCRAWLLRSIVLVLAVFTVPVLAEVPECGTEKEADSEAADMLCRVKQYRWTCLVLKGYDVSGSNWTVALADHYDCTIRACNRILDELGEIPDQIRVECDVPKFDRP</sequence>
<dbReference type="EMBL" id="UINC01114567">
    <property type="protein sequence ID" value="SVC84961.1"/>
    <property type="molecule type" value="Genomic_DNA"/>
</dbReference>
<accession>A0A382QKV9</accession>
<proteinExistence type="predicted"/>
<reference evidence="1" key="1">
    <citation type="submission" date="2018-05" db="EMBL/GenBank/DDBJ databases">
        <authorList>
            <person name="Lanie J.A."/>
            <person name="Ng W.-L."/>
            <person name="Kazmierczak K.M."/>
            <person name="Andrzejewski T.M."/>
            <person name="Davidsen T.M."/>
            <person name="Wayne K.J."/>
            <person name="Tettelin H."/>
            <person name="Glass J.I."/>
            <person name="Rusch D."/>
            <person name="Podicherti R."/>
            <person name="Tsui H.-C.T."/>
            <person name="Winkler M.E."/>
        </authorList>
    </citation>
    <scope>NUCLEOTIDE SEQUENCE</scope>
</reference>
<organism evidence="1">
    <name type="scientific">marine metagenome</name>
    <dbReference type="NCBI Taxonomy" id="408172"/>
    <lineage>
        <taxon>unclassified sequences</taxon>
        <taxon>metagenomes</taxon>
        <taxon>ecological metagenomes</taxon>
    </lineage>
</organism>
<gene>
    <name evidence="1" type="ORF">METZ01_LOCUS337815</name>
</gene>
<protein>
    <submittedName>
        <fullName evidence="1">Uncharacterized protein</fullName>
    </submittedName>
</protein>
<dbReference type="AlphaFoldDB" id="A0A382QKV9"/>
<evidence type="ECO:0000313" key="1">
    <source>
        <dbReference type="EMBL" id="SVC84961.1"/>
    </source>
</evidence>
<name>A0A382QKV9_9ZZZZ</name>